<dbReference type="GO" id="GO:0005886">
    <property type="term" value="C:plasma membrane"/>
    <property type="evidence" value="ECO:0007669"/>
    <property type="project" value="UniProtKB-SubCell"/>
</dbReference>
<feature type="transmembrane region" description="Helical" evidence="5">
    <location>
        <begin position="282"/>
        <end position="302"/>
    </location>
</feature>
<evidence type="ECO:0000256" key="1">
    <source>
        <dbReference type="ARBA" id="ARBA00004651"/>
    </source>
</evidence>
<evidence type="ECO:0000256" key="2">
    <source>
        <dbReference type="ARBA" id="ARBA00022692"/>
    </source>
</evidence>
<evidence type="ECO:0000313" key="7">
    <source>
        <dbReference type="EMBL" id="PPI16858.1"/>
    </source>
</evidence>
<protein>
    <submittedName>
        <fullName evidence="7">MFS transporter</fullName>
    </submittedName>
</protein>
<dbReference type="AlphaFoldDB" id="A0A2S5Y9M8"/>
<proteinExistence type="predicted"/>
<dbReference type="InterPro" id="IPR020846">
    <property type="entry name" value="MFS_dom"/>
</dbReference>
<organism evidence="7 8">
    <name type="scientific">Rathayibacter toxicus</name>
    <dbReference type="NCBI Taxonomy" id="145458"/>
    <lineage>
        <taxon>Bacteria</taxon>
        <taxon>Bacillati</taxon>
        <taxon>Actinomycetota</taxon>
        <taxon>Actinomycetes</taxon>
        <taxon>Micrococcales</taxon>
        <taxon>Microbacteriaceae</taxon>
        <taxon>Rathayibacter</taxon>
    </lineage>
</organism>
<feature type="transmembrane region" description="Helical" evidence="5">
    <location>
        <begin position="89"/>
        <end position="108"/>
    </location>
</feature>
<dbReference type="PANTHER" id="PTHR42718">
    <property type="entry name" value="MAJOR FACILITATOR SUPERFAMILY MULTIDRUG TRANSPORTER MFSC"/>
    <property type="match status" value="1"/>
</dbReference>
<feature type="transmembrane region" description="Helical" evidence="5">
    <location>
        <begin position="241"/>
        <end position="261"/>
    </location>
</feature>
<comment type="subcellular location">
    <subcellularLocation>
        <location evidence="1">Cell membrane</location>
        <topology evidence="1">Multi-pass membrane protein</topology>
    </subcellularLocation>
</comment>
<feature type="transmembrane region" description="Helical" evidence="5">
    <location>
        <begin position="422"/>
        <end position="440"/>
    </location>
</feature>
<dbReference type="OrthoDB" id="7375466at2"/>
<name>A0A2S5Y9M8_9MICO</name>
<feature type="transmembrane region" description="Helical" evidence="5">
    <location>
        <begin position="145"/>
        <end position="169"/>
    </location>
</feature>
<evidence type="ECO:0000256" key="5">
    <source>
        <dbReference type="SAM" id="Phobius"/>
    </source>
</evidence>
<keyword evidence="4 5" id="KW-0472">Membrane</keyword>
<dbReference type="GO" id="GO:0022857">
    <property type="term" value="F:transmembrane transporter activity"/>
    <property type="evidence" value="ECO:0007669"/>
    <property type="project" value="InterPro"/>
</dbReference>
<accession>A0A2S5Y9M8</accession>
<dbReference type="SUPFAM" id="SSF103473">
    <property type="entry name" value="MFS general substrate transporter"/>
    <property type="match status" value="1"/>
</dbReference>
<dbReference type="CDD" id="cd17321">
    <property type="entry name" value="MFS_MMR_MDR_like"/>
    <property type="match status" value="1"/>
</dbReference>
<feature type="transmembrane region" description="Helical" evidence="5">
    <location>
        <begin position="57"/>
        <end position="77"/>
    </location>
</feature>
<evidence type="ECO:0000256" key="3">
    <source>
        <dbReference type="ARBA" id="ARBA00022989"/>
    </source>
</evidence>
<evidence type="ECO:0000259" key="6">
    <source>
        <dbReference type="PROSITE" id="PS50850"/>
    </source>
</evidence>
<dbReference type="EMBL" id="PSWU01000002">
    <property type="protein sequence ID" value="PPI16858.1"/>
    <property type="molecule type" value="Genomic_DNA"/>
</dbReference>
<dbReference type="PROSITE" id="PS50850">
    <property type="entry name" value="MFS"/>
    <property type="match status" value="1"/>
</dbReference>
<evidence type="ECO:0000313" key="8">
    <source>
        <dbReference type="Proteomes" id="UP000237966"/>
    </source>
</evidence>
<dbReference type="Pfam" id="PF07690">
    <property type="entry name" value="MFS_1"/>
    <property type="match status" value="1"/>
</dbReference>
<feature type="transmembrane region" description="Helical" evidence="5">
    <location>
        <begin position="452"/>
        <end position="473"/>
    </location>
</feature>
<feature type="transmembrane region" description="Helical" evidence="5">
    <location>
        <begin position="181"/>
        <end position="202"/>
    </location>
</feature>
<keyword evidence="2 5" id="KW-0812">Transmembrane</keyword>
<dbReference type="InterPro" id="IPR036259">
    <property type="entry name" value="MFS_trans_sf"/>
</dbReference>
<dbReference type="PANTHER" id="PTHR42718:SF39">
    <property type="entry name" value="ACTINORHODIN TRANSPORTER-RELATED"/>
    <property type="match status" value="1"/>
</dbReference>
<feature type="transmembrane region" description="Helical" evidence="5">
    <location>
        <begin position="114"/>
        <end position="133"/>
    </location>
</feature>
<dbReference type="Proteomes" id="UP000237966">
    <property type="component" value="Unassembled WGS sequence"/>
</dbReference>
<feature type="domain" description="Major facilitator superfamily (MFS) profile" evidence="6">
    <location>
        <begin position="23"/>
        <end position="474"/>
    </location>
</feature>
<keyword evidence="3 5" id="KW-1133">Transmembrane helix</keyword>
<feature type="transmembrane region" description="Helical" evidence="5">
    <location>
        <begin position="214"/>
        <end position="235"/>
    </location>
</feature>
<reference evidence="7 8" key="1">
    <citation type="submission" date="2018-02" db="EMBL/GenBank/DDBJ databases">
        <title>Bacteriophage NCPPB3778 and a type I-E CRISPR drive the evolution of the US Biological Select Agent, Rathayibacter toxicus.</title>
        <authorList>
            <person name="Davis E.W.II."/>
            <person name="Tabima J.F."/>
            <person name="Weisberg A.J."/>
            <person name="Lopes L.D."/>
            <person name="Wiseman M.S."/>
            <person name="Wiseman M.S."/>
            <person name="Pupko T."/>
            <person name="Belcher M.S."/>
            <person name="Sechler A.J."/>
            <person name="Tancos M.A."/>
            <person name="Schroeder B.K."/>
            <person name="Murray T.D."/>
            <person name="Luster D.G."/>
            <person name="Schneider W.L."/>
            <person name="Rogers E."/>
            <person name="Andreote F.D."/>
            <person name="Grunwald N.J."/>
            <person name="Putnam M.L."/>
            <person name="Chang J.H."/>
        </authorList>
    </citation>
    <scope>NUCLEOTIDE SEQUENCE [LARGE SCALE GENOMIC DNA]</scope>
    <source>
        <strain evidence="7 8">FH99</strain>
    </source>
</reference>
<dbReference type="Gene3D" id="1.20.1720.10">
    <property type="entry name" value="Multidrug resistance protein D"/>
    <property type="match status" value="2"/>
</dbReference>
<feature type="transmembrane region" description="Helical" evidence="5">
    <location>
        <begin position="20"/>
        <end position="45"/>
    </location>
</feature>
<gene>
    <name evidence="7" type="ORF">C5C51_01130</name>
</gene>
<feature type="transmembrane region" description="Helical" evidence="5">
    <location>
        <begin position="322"/>
        <end position="340"/>
    </location>
</feature>
<sequence>MRATLMGKDPARPKSERFSYIALMTILFTGQFIAIFDISVANVLLPTIQGQFDVTSALGGLVVTAYSATYAGTVILAGRLSDSYGFSRIYLWGVGIFGVASLGCAFAPGFSSLVIFRAIQGVGAGLLFPQVLAGVQGSIPPSWRGVATGIFGVILGAGSTLGQLGGALLSEVDFLGSGWRLAFLINGPTCAAILVAGYFLFAKPTKEKLRFLDIRGAILSCVSLGSFVLAIAFLGAKQEPWLWISLLFSSLVLAILFWCHENHVWMRGKDSIIRKELLRNRMFIRGICITFAFFVTQVPFYVVLTQAIQVGTNSSPLESAALYAPLGIAFIVASSVAGRVRSSLNALLSFFAASVLALTFLCLTAIPIKDISAANLNCVALMTIIGLAGGCIAPSIVRLTLSGIESEYAGSASGLVAMTQQLANSVGTATMALLFALNFGSVGPLGDLRGNLITLALTALGVAVLVGFTHLAIRRAGA</sequence>
<dbReference type="InterPro" id="IPR011701">
    <property type="entry name" value="MFS"/>
</dbReference>
<comment type="caution">
    <text evidence="7">The sequence shown here is derived from an EMBL/GenBank/DDBJ whole genome shotgun (WGS) entry which is preliminary data.</text>
</comment>
<dbReference type="PRINTS" id="PR01036">
    <property type="entry name" value="TCRTETB"/>
</dbReference>
<feature type="transmembrane region" description="Helical" evidence="5">
    <location>
        <begin position="347"/>
        <end position="368"/>
    </location>
</feature>
<evidence type="ECO:0000256" key="4">
    <source>
        <dbReference type="ARBA" id="ARBA00023136"/>
    </source>
</evidence>
<feature type="transmembrane region" description="Helical" evidence="5">
    <location>
        <begin position="380"/>
        <end position="401"/>
    </location>
</feature>